<sequence>MTFGTTNDAYANVTNAAKASNVAGINPNRKLVGEASTIGHRFAART</sequence>
<accession>M5U8A0</accession>
<comment type="caution">
    <text evidence="1">The sequence shown here is derived from an EMBL/GenBank/DDBJ whole genome shotgun (WGS) entry which is preliminary data.</text>
</comment>
<gene>
    <name evidence="1" type="ORF">RSSM_01048</name>
</gene>
<evidence type="ECO:0000313" key="1">
    <source>
        <dbReference type="EMBL" id="EMI57504.1"/>
    </source>
</evidence>
<keyword evidence="2" id="KW-1185">Reference proteome</keyword>
<reference evidence="1 2" key="1">
    <citation type="journal article" date="2013" name="Mar. Genomics">
        <title>Expression of sulfatases in Rhodopirellula baltica and the diversity of sulfatases in the genus Rhodopirellula.</title>
        <authorList>
            <person name="Wegner C.E."/>
            <person name="Richter-Heitmann T."/>
            <person name="Klindworth A."/>
            <person name="Klockow C."/>
            <person name="Richter M."/>
            <person name="Achstetter T."/>
            <person name="Glockner F.O."/>
            <person name="Harder J."/>
        </authorList>
    </citation>
    <scope>NUCLEOTIDE SEQUENCE [LARGE SCALE GENOMIC DNA]</scope>
    <source>
        <strain evidence="1 2">SM41</strain>
    </source>
</reference>
<dbReference type="Proteomes" id="UP000011885">
    <property type="component" value="Unassembled WGS sequence"/>
</dbReference>
<proteinExistence type="predicted"/>
<evidence type="ECO:0000313" key="2">
    <source>
        <dbReference type="Proteomes" id="UP000011885"/>
    </source>
</evidence>
<dbReference type="EMBL" id="ANOH01000088">
    <property type="protein sequence ID" value="EMI57504.1"/>
    <property type="molecule type" value="Genomic_DNA"/>
</dbReference>
<protein>
    <submittedName>
        <fullName evidence="1">Uncharacterized protein</fullName>
    </submittedName>
</protein>
<dbReference type="AlphaFoldDB" id="M5U8A0"/>
<organism evidence="1 2">
    <name type="scientific">Rhodopirellula sallentina SM41</name>
    <dbReference type="NCBI Taxonomy" id="1263870"/>
    <lineage>
        <taxon>Bacteria</taxon>
        <taxon>Pseudomonadati</taxon>
        <taxon>Planctomycetota</taxon>
        <taxon>Planctomycetia</taxon>
        <taxon>Pirellulales</taxon>
        <taxon>Pirellulaceae</taxon>
        <taxon>Rhodopirellula</taxon>
    </lineage>
</organism>
<name>M5U8A0_9BACT</name>